<dbReference type="Pfam" id="PF18583">
    <property type="entry name" value="Arnt_C"/>
    <property type="match status" value="1"/>
</dbReference>
<feature type="transmembrane region" description="Helical" evidence="8">
    <location>
        <begin position="145"/>
        <end position="166"/>
    </location>
</feature>
<evidence type="ECO:0000313" key="12">
    <source>
        <dbReference type="Proteomes" id="UP000244248"/>
    </source>
</evidence>
<dbReference type="InterPro" id="IPR040845">
    <property type="entry name" value="Arnt_C"/>
</dbReference>
<feature type="transmembrane region" description="Helical" evidence="8">
    <location>
        <begin position="360"/>
        <end position="381"/>
    </location>
</feature>
<feature type="transmembrane region" description="Helical" evidence="8">
    <location>
        <begin position="120"/>
        <end position="138"/>
    </location>
</feature>
<keyword evidence="6 8" id="KW-1133">Transmembrane helix</keyword>
<evidence type="ECO:0000256" key="6">
    <source>
        <dbReference type="ARBA" id="ARBA00022989"/>
    </source>
</evidence>
<dbReference type="GO" id="GO:0009103">
    <property type="term" value="P:lipopolysaccharide biosynthetic process"/>
    <property type="evidence" value="ECO:0007669"/>
    <property type="project" value="UniProtKB-ARBA"/>
</dbReference>
<evidence type="ECO:0000256" key="3">
    <source>
        <dbReference type="ARBA" id="ARBA00022676"/>
    </source>
</evidence>
<dbReference type="GO" id="GO:0010041">
    <property type="term" value="P:response to iron(III) ion"/>
    <property type="evidence" value="ECO:0007669"/>
    <property type="project" value="TreeGrafter"/>
</dbReference>
<evidence type="ECO:0000256" key="5">
    <source>
        <dbReference type="ARBA" id="ARBA00022692"/>
    </source>
</evidence>
<feature type="domain" description="ArnT-like N-terminal" evidence="9">
    <location>
        <begin position="31"/>
        <end position="251"/>
    </location>
</feature>
<keyword evidence="7 8" id="KW-0472">Membrane</keyword>
<dbReference type="PANTHER" id="PTHR33908">
    <property type="entry name" value="MANNOSYLTRANSFERASE YKCB-RELATED"/>
    <property type="match status" value="1"/>
</dbReference>
<evidence type="ECO:0000259" key="10">
    <source>
        <dbReference type="Pfam" id="PF18583"/>
    </source>
</evidence>
<dbReference type="PANTHER" id="PTHR33908:SF3">
    <property type="entry name" value="UNDECAPRENYL PHOSPHATE-ALPHA-4-AMINO-4-DEOXY-L-ARABINOSE ARABINOSYL TRANSFERASE"/>
    <property type="match status" value="1"/>
</dbReference>
<feature type="transmembrane region" description="Helical" evidence="8">
    <location>
        <begin position="223"/>
        <end position="243"/>
    </location>
</feature>
<dbReference type="InterPro" id="IPR050297">
    <property type="entry name" value="LipidA_mod_glycosyltrf_83"/>
</dbReference>
<dbReference type="GO" id="GO:0016763">
    <property type="term" value="F:pentosyltransferase activity"/>
    <property type="evidence" value="ECO:0007669"/>
    <property type="project" value="TreeGrafter"/>
</dbReference>
<sequence length="560" mass="62350">MTAANHAPAAMSRTSLSATVILLCWLAIGALWFSSLSFRDLAGTDEGRYAEIAREMAQSGDFVTPRLNDLKYFEKPALQYWASAALFQAFGESEFVARLWPGICGFLAALLVWYTGRRLWGATAGLYAGFTTVSMLWVMGLSHVVTVDMGVSFFLTAVLCGFLIAQDDKTQATSRRKWMFFVWAAMAGAMLSKGLIGIVIPGAALVFYSLIYRDWITWPRMEPLWGPLLFLALAAPWFVIVSMRNPEFAKFFFIHEHFGRFATDQARRTGAWYYFVPLLLAGLFPWTTLLPSLTRYAAKRESSSFQPNGVLLVWCSFIFLFFSVSSSKLPAYLLPMFPALGLLLGRYLEAAQPNVLRKHAMALAGAVSVILIAGVTYLLFFAKGSVRTPVEYHYQASYWVIAGALGMIVCAALAARSASQSRKDWSVMQISLGGVFLCAVLMDGYQVLSPLVSAKNAAAAMTPYLKADTEVFSVERYDQTLPFYIKRTVTLVNYVDEFNLGQEAEPHKWIPTNEAFALRWNAAPNALAITNVKTHQKLQESGLPMTVIYTDPRRVVFKKP</sequence>
<feature type="transmembrane region" description="Helical" evidence="8">
    <location>
        <begin position="396"/>
        <end position="415"/>
    </location>
</feature>
<feature type="transmembrane region" description="Helical" evidence="8">
    <location>
        <begin position="15"/>
        <end position="33"/>
    </location>
</feature>
<comment type="caution">
    <text evidence="11">The sequence shown here is derived from an EMBL/GenBank/DDBJ whole genome shotgun (WGS) entry which is preliminary data.</text>
</comment>
<feature type="domain" description="Aminoarabinose transferase C-terminal" evidence="10">
    <location>
        <begin position="458"/>
        <end position="558"/>
    </location>
</feature>
<comment type="subcellular location">
    <subcellularLocation>
        <location evidence="1">Cell membrane</location>
        <topology evidence="1">Multi-pass membrane protein</topology>
    </subcellularLocation>
</comment>
<dbReference type="InterPro" id="IPR003342">
    <property type="entry name" value="ArnT-like_N"/>
</dbReference>
<feature type="transmembrane region" description="Helical" evidence="8">
    <location>
        <begin position="178"/>
        <end position="211"/>
    </location>
</feature>
<dbReference type="Pfam" id="PF02366">
    <property type="entry name" value="PMT"/>
    <property type="match status" value="1"/>
</dbReference>
<keyword evidence="2" id="KW-1003">Cell membrane</keyword>
<evidence type="ECO:0000256" key="7">
    <source>
        <dbReference type="ARBA" id="ARBA00023136"/>
    </source>
</evidence>
<dbReference type="GO" id="GO:0000030">
    <property type="term" value="F:mannosyltransferase activity"/>
    <property type="evidence" value="ECO:0007669"/>
    <property type="project" value="InterPro"/>
</dbReference>
<keyword evidence="12" id="KW-1185">Reference proteome</keyword>
<feature type="transmembrane region" description="Helical" evidence="8">
    <location>
        <begin position="329"/>
        <end position="348"/>
    </location>
</feature>
<accession>A0A2T5MDK4</accession>
<feature type="transmembrane region" description="Helical" evidence="8">
    <location>
        <begin position="271"/>
        <end position="293"/>
    </location>
</feature>
<evidence type="ECO:0000256" key="8">
    <source>
        <dbReference type="SAM" id="Phobius"/>
    </source>
</evidence>
<dbReference type="GO" id="GO:0006493">
    <property type="term" value="P:protein O-linked glycosylation"/>
    <property type="evidence" value="ECO:0007669"/>
    <property type="project" value="InterPro"/>
</dbReference>
<evidence type="ECO:0000256" key="2">
    <source>
        <dbReference type="ARBA" id="ARBA00022475"/>
    </source>
</evidence>
<dbReference type="Proteomes" id="UP000244248">
    <property type="component" value="Unassembled WGS sequence"/>
</dbReference>
<feature type="transmembrane region" description="Helical" evidence="8">
    <location>
        <begin position="427"/>
        <end position="448"/>
    </location>
</feature>
<proteinExistence type="predicted"/>
<dbReference type="AlphaFoldDB" id="A0A2T5MDK4"/>
<evidence type="ECO:0000256" key="1">
    <source>
        <dbReference type="ARBA" id="ARBA00004651"/>
    </source>
</evidence>
<keyword evidence="5 8" id="KW-0812">Transmembrane</keyword>
<gene>
    <name evidence="11" type="ORF">CJD38_14235</name>
</gene>
<evidence type="ECO:0000256" key="4">
    <source>
        <dbReference type="ARBA" id="ARBA00022679"/>
    </source>
</evidence>
<evidence type="ECO:0000313" key="11">
    <source>
        <dbReference type="EMBL" id="PTU30654.1"/>
    </source>
</evidence>
<feature type="transmembrane region" description="Helical" evidence="8">
    <location>
        <begin position="95"/>
        <end position="114"/>
    </location>
</feature>
<evidence type="ECO:0000259" key="9">
    <source>
        <dbReference type="Pfam" id="PF02366"/>
    </source>
</evidence>
<keyword evidence="4 11" id="KW-0808">Transferase</keyword>
<name>A0A2T5MDK4_9GAMM</name>
<dbReference type="EMBL" id="QANS01000005">
    <property type="protein sequence ID" value="PTU30654.1"/>
    <property type="molecule type" value="Genomic_DNA"/>
</dbReference>
<keyword evidence="3" id="KW-0328">Glycosyltransferase</keyword>
<feature type="transmembrane region" description="Helical" evidence="8">
    <location>
        <begin position="305"/>
        <end position="323"/>
    </location>
</feature>
<reference evidence="11 12" key="1">
    <citation type="submission" date="2018-04" db="EMBL/GenBank/DDBJ databases">
        <title>Novel species isolated from glacier.</title>
        <authorList>
            <person name="Liu Q."/>
            <person name="Xin Y.-H."/>
        </authorList>
    </citation>
    <scope>NUCLEOTIDE SEQUENCE [LARGE SCALE GENOMIC DNA]</scope>
    <source>
        <strain evidence="11 12">GT1R17</strain>
    </source>
</reference>
<dbReference type="GO" id="GO:0005886">
    <property type="term" value="C:plasma membrane"/>
    <property type="evidence" value="ECO:0007669"/>
    <property type="project" value="UniProtKB-SubCell"/>
</dbReference>
<organism evidence="11 12">
    <name type="scientific">Stenotrophobium rhamnosiphilum</name>
    <dbReference type="NCBI Taxonomy" id="2029166"/>
    <lineage>
        <taxon>Bacteria</taxon>
        <taxon>Pseudomonadati</taxon>
        <taxon>Pseudomonadota</taxon>
        <taxon>Gammaproteobacteria</taxon>
        <taxon>Nevskiales</taxon>
        <taxon>Nevskiaceae</taxon>
        <taxon>Stenotrophobium</taxon>
    </lineage>
</organism>
<protein>
    <submittedName>
        <fullName evidence="11">Phospholipid carrier-dependent glycosyltransferase</fullName>
    </submittedName>
</protein>